<dbReference type="SMART" id="SM00563">
    <property type="entry name" value="PlsC"/>
    <property type="match status" value="1"/>
</dbReference>
<evidence type="ECO:0000259" key="5">
    <source>
        <dbReference type="SMART" id="SM00563"/>
    </source>
</evidence>
<sequence>MPFPARILRGLVSVLVWTLGFAWMTLVILFLVVFALVRGGGPRLNRRAAQLMAHVTRLAYSRFRVIYAPGFDPTRASVFCQNHVNFMDAHVACRVIPGPFCGLMLASHFKIPAYGWIMKITSGIPVPSEKGGRTTALMAAARDRIARGISILVFPEAHRTRDGHLQRFKQGVFFMARDAGAPVVPIAVHGAYEVNHKGTWLFTRGPVTVWVGPQVETAGLDDDALAVVIEEMRADIHEFVETGFVRERRVKA</sequence>
<name>A0ABT5B8L5_9BACT</name>
<dbReference type="InterPro" id="IPR002123">
    <property type="entry name" value="Plipid/glycerol_acylTrfase"/>
</dbReference>
<feature type="domain" description="Phospholipid/glycerol acyltransferase" evidence="5">
    <location>
        <begin position="77"/>
        <end position="191"/>
    </location>
</feature>
<organism evidence="6 7">
    <name type="scientific">Nannocystis radixulma</name>
    <dbReference type="NCBI Taxonomy" id="2995305"/>
    <lineage>
        <taxon>Bacteria</taxon>
        <taxon>Pseudomonadati</taxon>
        <taxon>Myxococcota</taxon>
        <taxon>Polyangia</taxon>
        <taxon>Nannocystales</taxon>
        <taxon>Nannocystaceae</taxon>
        <taxon>Nannocystis</taxon>
    </lineage>
</organism>
<evidence type="ECO:0000313" key="6">
    <source>
        <dbReference type="EMBL" id="MDC0670470.1"/>
    </source>
</evidence>
<dbReference type="CDD" id="cd07989">
    <property type="entry name" value="LPLAT_AGPAT-like"/>
    <property type="match status" value="1"/>
</dbReference>
<dbReference type="SUPFAM" id="SSF69593">
    <property type="entry name" value="Glycerol-3-phosphate (1)-acyltransferase"/>
    <property type="match status" value="1"/>
</dbReference>
<dbReference type="RefSeq" id="WP_272000288.1">
    <property type="nucleotide sequence ID" value="NZ_JAQNDN010000013.1"/>
</dbReference>
<evidence type="ECO:0000313" key="7">
    <source>
        <dbReference type="Proteomes" id="UP001217838"/>
    </source>
</evidence>
<keyword evidence="3 6" id="KW-0012">Acyltransferase</keyword>
<dbReference type="GO" id="GO:0016746">
    <property type="term" value="F:acyltransferase activity"/>
    <property type="evidence" value="ECO:0007669"/>
    <property type="project" value="UniProtKB-KW"/>
</dbReference>
<protein>
    <submittedName>
        <fullName evidence="6">Lysophospholipid acyltransferase family protein</fullName>
    </submittedName>
</protein>
<keyword evidence="2" id="KW-0808">Transferase</keyword>
<feature type="transmembrane region" description="Helical" evidence="4">
    <location>
        <begin position="12"/>
        <end position="37"/>
    </location>
</feature>
<keyword evidence="4" id="KW-0812">Transmembrane</keyword>
<keyword evidence="7" id="KW-1185">Reference proteome</keyword>
<dbReference type="PANTHER" id="PTHR10434:SF11">
    <property type="entry name" value="1-ACYL-SN-GLYCEROL-3-PHOSPHATE ACYLTRANSFERASE"/>
    <property type="match status" value="1"/>
</dbReference>
<evidence type="ECO:0000256" key="2">
    <source>
        <dbReference type="ARBA" id="ARBA00022679"/>
    </source>
</evidence>
<keyword evidence="4" id="KW-1133">Transmembrane helix</keyword>
<keyword evidence="4" id="KW-0472">Membrane</keyword>
<dbReference type="PANTHER" id="PTHR10434">
    <property type="entry name" value="1-ACYL-SN-GLYCEROL-3-PHOSPHATE ACYLTRANSFERASE"/>
    <property type="match status" value="1"/>
</dbReference>
<dbReference type="Proteomes" id="UP001217838">
    <property type="component" value="Unassembled WGS sequence"/>
</dbReference>
<accession>A0ABT5B8L5</accession>
<gene>
    <name evidence="6" type="ORF">POL58_22125</name>
</gene>
<reference evidence="6 7" key="1">
    <citation type="submission" date="2022-11" db="EMBL/GenBank/DDBJ databases">
        <title>Minimal conservation of predation-associated metabolite biosynthetic gene clusters underscores biosynthetic potential of Myxococcota including descriptions for ten novel species: Archangium lansinium sp. nov., Myxococcus landrumus sp. nov., Nannocystis bai.</title>
        <authorList>
            <person name="Ahearne A."/>
            <person name="Stevens C."/>
            <person name="Dowd S."/>
        </authorList>
    </citation>
    <scope>NUCLEOTIDE SEQUENCE [LARGE SCALE GENOMIC DNA]</scope>
    <source>
        <strain evidence="6 7">NCELM</strain>
    </source>
</reference>
<proteinExistence type="predicted"/>
<comment type="caution">
    <text evidence="6">The sequence shown here is derived from an EMBL/GenBank/DDBJ whole genome shotgun (WGS) entry which is preliminary data.</text>
</comment>
<dbReference type="EMBL" id="JAQNDN010000013">
    <property type="protein sequence ID" value="MDC0670470.1"/>
    <property type="molecule type" value="Genomic_DNA"/>
</dbReference>
<evidence type="ECO:0000256" key="4">
    <source>
        <dbReference type="SAM" id="Phobius"/>
    </source>
</evidence>
<dbReference type="Pfam" id="PF01553">
    <property type="entry name" value="Acyltransferase"/>
    <property type="match status" value="1"/>
</dbReference>
<evidence type="ECO:0000256" key="3">
    <source>
        <dbReference type="ARBA" id="ARBA00023315"/>
    </source>
</evidence>
<evidence type="ECO:0000256" key="1">
    <source>
        <dbReference type="ARBA" id="ARBA00005189"/>
    </source>
</evidence>
<comment type="pathway">
    <text evidence="1">Lipid metabolism.</text>
</comment>